<organism evidence="2 3">
    <name type="scientific">Littorina saxatilis</name>
    <dbReference type="NCBI Taxonomy" id="31220"/>
    <lineage>
        <taxon>Eukaryota</taxon>
        <taxon>Metazoa</taxon>
        <taxon>Spiralia</taxon>
        <taxon>Lophotrochozoa</taxon>
        <taxon>Mollusca</taxon>
        <taxon>Gastropoda</taxon>
        <taxon>Caenogastropoda</taxon>
        <taxon>Littorinimorpha</taxon>
        <taxon>Littorinoidea</taxon>
        <taxon>Littorinidae</taxon>
        <taxon>Littorina</taxon>
    </lineage>
</organism>
<keyword evidence="1" id="KW-0472">Membrane</keyword>
<proteinExistence type="predicted"/>
<comment type="caution">
    <text evidence="2">The sequence shown here is derived from an EMBL/GenBank/DDBJ whole genome shotgun (WGS) entry which is preliminary data.</text>
</comment>
<accession>A0AAN9ASF9</accession>
<feature type="transmembrane region" description="Helical" evidence="1">
    <location>
        <begin position="105"/>
        <end position="129"/>
    </location>
</feature>
<feature type="transmembrane region" description="Helical" evidence="1">
    <location>
        <begin position="47"/>
        <end position="67"/>
    </location>
</feature>
<feature type="transmembrane region" description="Helical" evidence="1">
    <location>
        <begin position="73"/>
        <end position="98"/>
    </location>
</feature>
<name>A0AAN9ASF9_9CAEN</name>
<feature type="transmembrane region" description="Helical" evidence="1">
    <location>
        <begin position="141"/>
        <end position="163"/>
    </location>
</feature>
<evidence type="ECO:0000256" key="1">
    <source>
        <dbReference type="SAM" id="Phobius"/>
    </source>
</evidence>
<dbReference type="InterPro" id="IPR036259">
    <property type="entry name" value="MFS_trans_sf"/>
</dbReference>
<dbReference type="AlphaFoldDB" id="A0AAN9ASF9"/>
<protein>
    <submittedName>
        <fullName evidence="2">Uncharacterized protein</fullName>
    </submittedName>
</protein>
<evidence type="ECO:0000313" key="3">
    <source>
        <dbReference type="Proteomes" id="UP001374579"/>
    </source>
</evidence>
<reference evidence="2 3" key="1">
    <citation type="submission" date="2024-02" db="EMBL/GenBank/DDBJ databases">
        <title>Chromosome-scale genome assembly of the rough periwinkle Littorina saxatilis.</title>
        <authorList>
            <person name="De Jode A."/>
            <person name="Faria R."/>
            <person name="Formenti G."/>
            <person name="Sims Y."/>
            <person name="Smith T.P."/>
            <person name="Tracey A."/>
            <person name="Wood J.M.D."/>
            <person name="Zagrodzka Z.B."/>
            <person name="Johannesson K."/>
            <person name="Butlin R.K."/>
            <person name="Leder E.H."/>
        </authorList>
    </citation>
    <scope>NUCLEOTIDE SEQUENCE [LARGE SCALE GENOMIC DNA]</scope>
    <source>
        <strain evidence="2">Snail1</strain>
        <tissue evidence="2">Muscle</tissue>
    </source>
</reference>
<gene>
    <name evidence="2" type="ORF">V1264_008135</name>
</gene>
<dbReference type="Proteomes" id="UP001374579">
    <property type="component" value="Unassembled WGS sequence"/>
</dbReference>
<feature type="transmembrane region" description="Helical" evidence="1">
    <location>
        <begin position="20"/>
        <end position="40"/>
    </location>
</feature>
<sequence>MPLVRMFSFSKYETFFNPLFALYCGEWLGAVLLAITGACCGKGAGRMCLFLGGVVVFLLGVAVMPHKPAYDSFWAYMGLSLGVGFATAFAQVFVSVGVARRTGGIAVGVSVSLLMFWQDMGTLFGIVAVDQLNSAFSLDTALYMSGGFLLFAGLALIVCHFTVKPLIQFRKPFDSDSETSSNGARDAGIANPGLGRWDSYEYDYRYMH</sequence>
<dbReference type="SUPFAM" id="SSF103473">
    <property type="entry name" value="MFS general substrate transporter"/>
    <property type="match status" value="1"/>
</dbReference>
<dbReference type="EMBL" id="JBAMIC010000021">
    <property type="protein sequence ID" value="KAK7092385.1"/>
    <property type="molecule type" value="Genomic_DNA"/>
</dbReference>
<keyword evidence="1" id="KW-1133">Transmembrane helix</keyword>
<evidence type="ECO:0000313" key="2">
    <source>
        <dbReference type="EMBL" id="KAK7092385.1"/>
    </source>
</evidence>
<keyword evidence="3" id="KW-1185">Reference proteome</keyword>
<keyword evidence="1" id="KW-0812">Transmembrane</keyword>